<evidence type="ECO:0000313" key="3">
    <source>
        <dbReference type="EMBL" id="MFC5907139.1"/>
    </source>
</evidence>
<dbReference type="SUPFAM" id="SSF48317">
    <property type="entry name" value="Acid phosphatase/Vanadium-dependent haloperoxidase"/>
    <property type="match status" value="1"/>
</dbReference>
<accession>A0ABW1FXB9</accession>
<evidence type="ECO:0000259" key="2">
    <source>
        <dbReference type="Pfam" id="PF01569"/>
    </source>
</evidence>
<evidence type="ECO:0000256" key="1">
    <source>
        <dbReference type="SAM" id="Phobius"/>
    </source>
</evidence>
<dbReference type="InterPro" id="IPR036938">
    <property type="entry name" value="PAP2/HPO_sf"/>
</dbReference>
<dbReference type="EMBL" id="JBHSQJ010000024">
    <property type="protein sequence ID" value="MFC5907139.1"/>
    <property type="molecule type" value="Genomic_DNA"/>
</dbReference>
<keyword evidence="4" id="KW-1185">Reference proteome</keyword>
<dbReference type="InterPro" id="IPR000326">
    <property type="entry name" value="PAP2/HPO"/>
</dbReference>
<comment type="caution">
    <text evidence="3">The sequence shown here is derived from an EMBL/GenBank/DDBJ whole genome shotgun (WGS) entry which is preliminary data.</text>
</comment>
<keyword evidence="1" id="KW-1133">Transmembrane helix</keyword>
<feature type="transmembrane region" description="Helical" evidence="1">
    <location>
        <begin position="99"/>
        <end position="118"/>
    </location>
</feature>
<feature type="transmembrane region" description="Helical" evidence="1">
    <location>
        <begin position="150"/>
        <end position="171"/>
    </location>
</feature>
<dbReference type="Gene3D" id="1.20.144.10">
    <property type="entry name" value="Phosphatidic acid phosphatase type 2/haloperoxidase"/>
    <property type="match status" value="1"/>
</dbReference>
<dbReference type="Pfam" id="PF01569">
    <property type="entry name" value="PAP2"/>
    <property type="match status" value="1"/>
</dbReference>
<organism evidence="3 4">
    <name type="scientific">Streptacidiphilus monticola</name>
    <dbReference type="NCBI Taxonomy" id="2161674"/>
    <lineage>
        <taxon>Bacteria</taxon>
        <taxon>Bacillati</taxon>
        <taxon>Actinomycetota</taxon>
        <taxon>Actinomycetes</taxon>
        <taxon>Kitasatosporales</taxon>
        <taxon>Streptomycetaceae</taxon>
        <taxon>Streptacidiphilus</taxon>
    </lineage>
</organism>
<reference evidence="4" key="1">
    <citation type="journal article" date="2019" name="Int. J. Syst. Evol. Microbiol.">
        <title>The Global Catalogue of Microorganisms (GCM) 10K type strain sequencing project: providing services to taxonomists for standard genome sequencing and annotation.</title>
        <authorList>
            <consortium name="The Broad Institute Genomics Platform"/>
            <consortium name="The Broad Institute Genome Sequencing Center for Infectious Disease"/>
            <person name="Wu L."/>
            <person name="Ma J."/>
        </authorList>
    </citation>
    <scope>NUCLEOTIDE SEQUENCE [LARGE SCALE GENOMIC DNA]</scope>
    <source>
        <strain evidence="4">JCM 4816</strain>
    </source>
</reference>
<evidence type="ECO:0000313" key="4">
    <source>
        <dbReference type="Proteomes" id="UP001596174"/>
    </source>
</evidence>
<dbReference type="RefSeq" id="WP_380581256.1">
    <property type="nucleotide sequence ID" value="NZ_JBHSQJ010000024.1"/>
</dbReference>
<feature type="transmembrane region" description="Helical" evidence="1">
    <location>
        <begin position="125"/>
        <end position="144"/>
    </location>
</feature>
<sequence>MDHATKHWVDHFVAGHDPHWMDRLTEHWSNLGEAGYGVPVLAAAAALVGWRLHSWKPLLAALVAGLLLFVTVIPGKILIARPGPLVEPVPDGDWGWFPSGHTATSAICFGTAALLLARAWPRLRWFLYGACSVVCLGVIIGLLWHDYHWLLDIIASLCLTGLILWTTTRLLPKRD</sequence>
<feature type="transmembrane region" description="Helical" evidence="1">
    <location>
        <begin position="59"/>
        <end position="79"/>
    </location>
</feature>
<dbReference type="Proteomes" id="UP001596174">
    <property type="component" value="Unassembled WGS sequence"/>
</dbReference>
<feature type="domain" description="Phosphatidic acid phosphatase type 2/haloperoxidase" evidence="2">
    <location>
        <begin position="60"/>
        <end position="174"/>
    </location>
</feature>
<keyword evidence="1" id="KW-0812">Transmembrane</keyword>
<keyword evidence="1" id="KW-0472">Membrane</keyword>
<proteinExistence type="predicted"/>
<protein>
    <submittedName>
        <fullName evidence="3">Phosphatase PAP2 family protein</fullName>
    </submittedName>
</protein>
<name>A0ABW1FXB9_9ACTN</name>
<feature type="transmembrane region" description="Helical" evidence="1">
    <location>
        <begin position="34"/>
        <end position="52"/>
    </location>
</feature>
<gene>
    <name evidence="3" type="ORF">ACFP3V_07895</name>
</gene>